<name>A0ABY8LBQ7_9RHOB</name>
<gene>
    <name evidence="5" type="ORF">P8627_00230</name>
</gene>
<dbReference type="RefSeq" id="WP_279965475.1">
    <property type="nucleotide sequence ID" value="NZ_CP122537.1"/>
</dbReference>
<dbReference type="Pfam" id="PF01799">
    <property type="entry name" value="Fer2_2"/>
    <property type="match status" value="1"/>
</dbReference>
<dbReference type="InterPro" id="IPR052914">
    <property type="entry name" value="Aldehyde_Oxdr_Iron-Sulfur"/>
</dbReference>
<dbReference type="PROSITE" id="PS00197">
    <property type="entry name" value="2FE2S_FER_1"/>
    <property type="match status" value="1"/>
</dbReference>
<reference evidence="5 6" key="1">
    <citation type="submission" date="2023-04" db="EMBL/GenBank/DDBJ databases">
        <title>Jannaschia ovalis sp. nov., a marine bacterium isolated from sea tidal flat.</title>
        <authorList>
            <person name="Kwon D.Y."/>
            <person name="Kim J.-J."/>
        </authorList>
    </citation>
    <scope>NUCLEOTIDE SEQUENCE [LARGE SCALE GENOMIC DNA]</scope>
    <source>
        <strain evidence="5 6">GRR-S6-38</strain>
    </source>
</reference>
<feature type="domain" description="2Fe-2S ferredoxin-type" evidence="4">
    <location>
        <begin position="49"/>
        <end position="125"/>
    </location>
</feature>
<dbReference type="EMBL" id="CP122537">
    <property type="protein sequence ID" value="WGH78724.1"/>
    <property type="molecule type" value="Genomic_DNA"/>
</dbReference>
<dbReference type="InterPro" id="IPR001041">
    <property type="entry name" value="2Fe-2S_ferredoxin-type"/>
</dbReference>
<dbReference type="Proteomes" id="UP001243420">
    <property type="component" value="Chromosome"/>
</dbReference>
<dbReference type="Pfam" id="PF00111">
    <property type="entry name" value="Fer2"/>
    <property type="match status" value="1"/>
</dbReference>
<evidence type="ECO:0000256" key="2">
    <source>
        <dbReference type="ARBA" id="ARBA00023002"/>
    </source>
</evidence>
<dbReference type="InterPro" id="IPR019546">
    <property type="entry name" value="TAT_signal_bac_arc"/>
</dbReference>
<sequence length="203" mass="20969">MSDTPPILTRPGVSRRGFLQGSSVVAGSLGVAVGAAQAQEGADVSAETRTIELIVNGTPRHVAVAPRTTLVEALRDGLGLVGTKIGCNQGQCGACTVLMDGARINSCLTLAVMAQGAEIVTVEGLADPEGALHPMQAAFAENDAFQCGYCTPGQILSAIACIEEGHARDADEIREYMSGNLCRCGAYPNIVAAVEQVRDQQQG</sequence>
<keyword evidence="1" id="KW-0479">Metal-binding</keyword>
<evidence type="ECO:0000313" key="6">
    <source>
        <dbReference type="Proteomes" id="UP001243420"/>
    </source>
</evidence>
<dbReference type="PROSITE" id="PS51085">
    <property type="entry name" value="2FE2S_FER_2"/>
    <property type="match status" value="1"/>
</dbReference>
<evidence type="ECO:0000313" key="5">
    <source>
        <dbReference type="EMBL" id="WGH78724.1"/>
    </source>
</evidence>
<dbReference type="InterPro" id="IPR012675">
    <property type="entry name" value="Beta-grasp_dom_sf"/>
</dbReference>
<dbReference type="Gene3D" id="1.10.150.120">
    <property type="entry name" value="[2Fe-2S]-binding domain"/>
    <property type="match status" value="1"/>
</dbReference>
<accession>A0ABY8LBQ7</accession>
<dbReference type="PROSITE" id="PS51318">
    <property type="entry name" value="TAT"/>
    <property type="match status" value="1"/>
</dbReference>
<organism evidence="5 6">
    <name type="scientific">Jannaschia ovalis</name>
    <dbReference type="NCBI Taxonomy" id="3038773"/>
    <lineage>
        <taxon>Bacteria</taxon>
        <taxon>Pseudomonadati</taxon>
        <taxon>Pseudomonadota</taxon>
        <taxon>Alphaproteobacteria</taxon>
        <taxon>Rhodobacterales</taxon>
        <taxon>Roseobacteraceae</taxon>
        <taxon>Jannaschia</taxon>
    </lineage>
</organism>
<dbReference type="PANTHER" id="PTHR45331:SF2">
    <property type="entry name" value="OXIDOREDUCTASE WITH IRON-SULFUR SUBUNIT"/>
    <property type="match status" value="1"/>
</dbReference>
<dbReference type="SUPFAM" id="SSF47741">
    <property type="entry name" value="CO dehydrogenase ISP C-domain like"/>
    <property type="match status" value="1"/>
</dbReference>
<dbReference type="InterPro" id="IPR006058">
    <property type="entry name" value="2Fe2S_fd_BS"/>
</dbReference>
<evidence type="ECO:0000256" key="1">
    <source>
        <dbReference type="ARBA" id="ARBA00022723"/>
    </source>
</evidence>
<dbReference type="SUPFAM" id="SSF54292">
    <property type="entry name" value="2Fe-2S ferredoxin-like"/>
    <property type="match status" value="1"/>
</dbReference>
<keyword evidence="3" id="KW-0408">Iron</keyword>
<keyword evidence="2" id="KW-0560">Oxidoreductase</keyword>
<dbReference type="NCBIfam" id="TIGR01409">
    <property type="entry name" value="TAT_signal_seq"/>
    <property type="match status" value="1"/>
</dbReference>
<dbReference type="InterPro" id="IPR036884">
    <property type="entry name" value="2Fe-2S-bd_dom_sf"/>
</dbReference>
<keyword evidence="6" id="KW-1185">Reference proteome</keyword>
<evidence type="ECO:0000256" key="3">
    <source>
        <dbReference type="ARBA" id="ARBA00023004"/>
    </source>
</evidence>
<dbReference type="InterPro" id="IPR006311">
    <property type="entry name" value="TAT_signal"/>
</dbReference>
<dbReference type="InterPro" id="IPR036010">
    <property type="entry name" value="2Fe-2S_ferredoxin-like_sf"/>
</dbReference>
<dbReference type="InterPro" id="IPR002888">
    <property type="entry name" value="2Fe-2S-bd"/>
</dbReference>
<dbReference type="PANTHER" id="PTHR45331">
    <property type="entry name" value="OXIDOREDUCTASE, IRON-SULPHUR BINDING SUBUNIT-RELATED-RELATED"/>
    <property type="match status" value="1"/>
</dbReference>
<protein>
    <submittedName>
        <fullName evidence="5">(2Fe-2S)-binding protein</fullName>
    </submittedName>
</protein>
<dbReference type="Gene3D" id="3.10.20.30">
    <property type="match status" value="1"/>
</dbReference>
<dbReference type="CDD" id="cd00207">
    <property type="entry name" value="fer2"/>
    <property type="match status" value="1"/>
</dbReference>
<evidence type="ECO:0000259" key="4">
    <source>
        <dbReference type="PROSITE" id="PS51085"/>
    </source>
</evidence>
<proteinExistence type="predicted"/>